<evidence type="ECO:0000313" key="2">
    <source>
        <dbReference type="EMBL" id="GLS27627.1"/>
    </source>
</evidence>
<evidence type="ECO:0000313" key="3">
    <source>
        <dbReference type="Proteomes" id="UP001156870"/>
    </source>
</evidence>
<feature type="region of interest" description="Disordered" evidence="1">
    <location>
        <begin position="42"/>
        <end position="82"/>
    </location>
</feature>
<feature type="compositionally biased region" description="Basic and acidic residues" evidence="1">
    <location>
        <begin position="42"/>
        <end position="65"/>
    </location>
</feature>
<dbReference type="GO" id="GO:0009271">
    <property type="term" value="P:phage shock"/>
    <property type="evidence" value="ECO:0007669"/>
    <property type="project" value="InterPro"/>
</dbReference>
<dbReference type="EMBL" id="BSPD01000085">
    <property type="protein sequence ID" value="GLS27627.1"/>
    <property type="molecule type" value="Genomic_DNA"/>
</dbReference>
<dbReference type="GO" id="GO:0006355">
    <property type="term" value="P:regulation of DNA-templated transcription"/>
    <property type="evidence" value="ECO:0007669"/>
    <property type="project" value="InterPro"/>
</dbReference>
<dbReference type="Proteomes" id="UP001156870">
    <property type="component" value="Unassembled WGS sequence"/>
</dbReference>
<proteinExistence type="predicted"/>
<dbReference type="AlphaFoldDB" id="A0AA37TEL7"/>
<name>A0AA37TEL7_9GAMM</name>
<dbReference type="InterPro" id="IPR009554">
    <property type="entry name" value="Phageshock_PspB"/>
</dbReference>
<gene>
    <name evidence="2" type="ORF">GCM10007877_33460</name>
</gene>
<reference evidence="2 3" key="1">
    <citation type="journal article" date="2014" name="Int. J. Syst. Evol. Microbiol.">
        <title>Complete genome sequence of Corynebacterium casei LMG S-19264T (=DSM 44701T), isolated from a smear-ripened cheese.</title>
        <authorList>
            <consortium name="US DOE Joint Genome Institute (JGI-PGF)"/>
            <person name="Walter F."/>
            <person name="Albersmeier A."/>
            <person name="Kalinowski J."/>
            <person name="Ruckert C."/>
        </authorList>
    </citation>
    <scope>NUCLEOTIDE SEQUENCE [LARGE SCALE GENOMIC DNA]</scope>
    <source>
        <strain evidence="2 3">NBRC 110095</strain>
    </source>
</reference>
<feature type="compositionally biased region" description="Basic residues" evidence="1">
    <location>
        <begin position="66"/>
        <end position="82"/>
    </location>
</feature>
<sequence>MHYRSLRTSSRHLNKEELEQLEDILASFDQMVDRIETLESILDHDHPEWREKHNTPHTQRPEKNTHGYRRTSHAQHQSSRHV</sequence>
<organism evidence="2 3">
    <name type="scientific">Marinibactrum halimedae</name>
    <dbReference type="NCBI Taxonomy" id="1444977"/>
    <lineage>
        <taxon>Bacteria</taxon>
        <taxon>Pseudomonadati</taxon>
        <taxon>Pseudomonadota</taxon>
        <taxon>Gammaproteobacteria</taxon>
        <taxon>Cellvibrionales</taxon>
        <taxon>Cellvibrionaceae</taxon>
        <taxon>Marinibactrum</taxon>
    </lineage>
</organism>
<keyword evidence="3" id="KW-1185">Reference proteome</keyword>
<protein>
    <submittedName>
        <fullName evidence="2">Uncharacterized protein</fullName>
    </submittedName>
</protein>
<dbReference type="Pfam" id="PF06667">
    <property type="entry name" value="PspB"/>
    <property type="match status" value="1"/>
</dbReference>
<evidence type="ECO:0000256" key="1">
    <source>
        <dbReference type="SAM" id="MobiDB-lite"/>
    </source>
</evidence>
<accession>A0AA37TEL7</accession>
<comment type="caution">
    <text evidence="2">The sequence shown here is derived from an EMBL/GenBank/DDBJ whole genome shotgun (WGS) entry which is preliminary data.</text>
</comment>